<accession>A0A1N6VD59</accession>
<sequence>MIKYGLCVRTVLVAFILGLAPWAVSAGGFGFLPDAVQEALEEVEEARSVWESRRGEVTALLEIQPWEEVEEFMSRVDRAVARGAGREYRFLQFQLEELSREIFWVPREAVELARRDARELEIISDLGFLPEKDSFRVRIPDEISAAVSRAFSRDSLEVRLGYSLRGGLDEQYTLAVRQVQLRDSADSLPVLAVIPLSRSYRFNRYETIAVAPAGLQTNFFDGQIPTELQTEGGLSSSDRPWVITAGQAFSGGYSLRSGEIGPNGSSQVWHQADIPSGASEIRISFALRTSSEDYYDRLIFSVNGTRHGEWSGETDWTEVSFSIPLGSGASNQLELLWSFEKDGSVDRGEDAVWIDEINISFE</sequence>
<evidence type="ECO:0000313" key="1">
    <source>
        <dbReference type="EMBL" id="SIQ75688.1"/>
    </source>
</evidence>
<evidence type="ECO:0000313" key="2">
    <source>
        <dbReference type="Proteomes" id="UP000186400"/>
    </source>
</evidence>
<reference evidence="1 2" key="1">
    <citation type="submission" date="2017-01" db="EMBL/GenBank/DDBJ databases">
        <authorList>
            <person name="Mah S.A."/>
            <person name="Swanson W.J."/>
            <person name="Moy G.W."/>
            <person name="Vacquier V.D."/>
        </authorList>
    </citation>
    <scope>NUCLEOTIDE SEQUENCE [LARGE SCALE GENOMIC DNA]</scope>
    <source>
        <strain evidence="1 2">ASpG1</strain>
    </source>
</reference>
<organism evidence="1 2">
    <name type="scientific">Alkalispirochaeta americana</name>
    <dbReference type="NCBI Taxonomy" id="159291"/>
    <lineage>
        <taxon>Bacteria</taxon>
        <taxon>Pseudomonadati</taxon>
        <taxon>Spirochaetota</taxon>
        <taxon>Spirochaetia</taxon>
        <taxon>Spirochaetales</taxon>
        <taxon>Spirochaetaceae</taxon>
        <taxon>Alkalispirochaeta</taxon>
    </lineage>
</organism>
<name>A0A1N6VD59_9SPIO</name>
<protein>
    <submittedName>
        <fullName evidence="1">Uncharacterized protein</fullName>
    </submittedName>
</protein>
<dbReference type="EMBL" id="FTMS01000014">
    <property type="protein sequence ID" value="SIQ75688.1"/>
    <property type="molecule type" value="Genomic_DNA"/>
</dbReference>
<dbReference type="OrthoDB" id="370185at2"/>
<dbReference type="Proteomes" id="UP000186400">
    <property type="component" value="Unassembled WGS sequence"/>
</dbReference>
<dbReference type="STRING" id="159291.SAMN05920897_11468"/>
<proteinExistence type="predicted"/>
<keyword evidence="2" id="KW-1185">Reference proteome</keyword>
<dbReference type="RefSeq" id="WP_076489369.1">
    <property type="nucleotide sequence ID" value="NZ_FTMS01000014.1"/>
</dbReference>
<gene>
    <name evidence="1" type="ORF">SAMN05920897_11468</name>
</gene>
<dbReference type="AlphaFoldDB" id="A0A1N6VD59"/>